<dbReference type="InterPro" id="IPR036393">
    <property type="entry name" value="AceGlu_kinase-like_sf"/>
</dbReference>
<dbReference type="Proteomes" id="UP000015105">
    <property type="component" value="Chromosome 2D"/>
</dbReference>
<dbReference type="Gene3D" id="3.40.1160.10">
    <property type="entry name" value="Acetylglutamate kinase-like"/>
    <property type="match status" value="1"/>
</dbReference>
<sequence length="114" mass="12541">FLFSMRKRTSAFMERKSNQMCCQPVNADVVLKGVIGDDEYGCPPRSNGSAPFEHISFRELAARGTSKMDMTAITCCEENNIPVVIFNMLEPGNMSRAICGDQVGTLVDQSGRIT</sequence>
<dbReference type="AlphaFoldDB" id="A0A453BXA6"/>
<dbReference type="SUPFAM" id="SSF53633">
    <property type="entry name" value="Carbamate kinase-like"/>
    <property type="match status" value="1"/>
</dbReference>
<protein>
    <recommendedName>
        <fullName evidence="3">UMP kinase</fullName>
    </recommendedName>
</protein>
<reference evidence="1" key="4">
    <citation type="submission" date="2019-03" db="UniProtKB">
        <authorList>
            <consortium name="EnsemblPlants"/>
        </authorList>
    </citation>
    <scope>IDENTIFICATION</scope>
</reference>
<reference evidence="2" key="1">
    <citation type="journal article" date="2014" name="Science">
        <title>Ancient hybridizations among the ancestral genomes of bread wheat.</title>
        <authorList>
            <consortium name="International Wheat Genome Sequencing Consortium,"/>
            <person name="Marcussen T."/>
            <person name="Sandve S.R."/>
            <person name="Heier L."/>
            <person name="Spannagl M."/>
            <person name="Pfeifer M."/>
            <person name="Jakobsen K.S."/>
            <person name="Wulff B.B."/>
            <person name="Steuernagel B."/>
            <person name="Mayer K.F."/>
            <person name="Olsen O.A."/>
        </authorList>
    </citation>
    <scope>NUCLEOTIDE SEQUENCE [LARGE SCALE GENOMIC DNA]</scope>
    <source>
        <strain evidence="2">cv. AL8/78</strain>
    </source>
</reference>
<dbReference type="EnsemblPlants" id="AET2Gv20662300.6">
    <property type="protein sequence ID" value="AET2Gv20662300.6"/>
    <property type="gene ID" value="AET2Gv20662300"/>
</dbReference>
<evidence type="ECO:0008006" key="3">
    <source>
        <dbReference type="Google" id="ProtNLM"/>
    </source>
</evidence>
<organism evidence="1 2">
    <name type="scientific">Aegilops tauschii subsp. strangulata</name>
    <name type="common">Goatgrass</name>
    <dbReference type="NCBI Taxonomy" id="200361"/>
    <lineage>
        <taxon>Eukaryota</taxon>
        <taxon>Viridiplantae</taxon>
        <taxon>Streptophyta</taxon>
        <taxon>Embryophyta</taxon>
        <taxon>Tracheophyta</taxon>
        <taxon>Spermatophyta</taxon>
        <taxon>Magnoliopsida</taxon>
        <taxon>Liliopsida</taxon>
        <taxon>Poales</taxon>
        <taxon>Poaceae</taxon>
        <taxon>BOP clade</taxon>
        <taxon>Pooideae</taxon>
        <taxon>Triticodae</taxon>
        <taxon>Triticeae</taxon>
        <taxon>Triticinae</taxon>
        <taxon>Aegilops</taxon>
    </lineage>
</organism>
<reference evidence="1" key="5">
    <citation type="journal article" date="2021" name="G3 (Bethesda)">
        <title>Aegilops tauschii genome assembly Aet v5.0 features greater sequence contiguity and improved annotation.</title>
        <authorList>
            <person name="Wang L."/>
            <person name="Zhu T."/>
            <person name="Rodriguez J.C."/>
            <person name="Deal K.R."/>
            <person name="Dubcovsky J."/>
            <person name="McGuire P.E."/>
            <person name="Lux T."/>
            <person name="Spannagl M."/>
            <person name="Mayer K.F.X."/>
            <person name="Baldrich P."/>
            <person name="Meyers B.C."/>
            <person name="Huo N."/>
            <person name="Gu Y.Q."/>
            <person name="Zhou H."/>
            <person name="Devos K.M."/>
            <person name="Bennetzen J.L."/>
            <person name="Unver T."/>
            <person name="Budak H."/>
            <person name="Gulick P.J."/>
            <person name="Galiba G."/>
            <person name="Kalapos B."/>
            <person name="Nelson D.R."/>
            <person name="Li P."/>
            <person name="You F.M."/>
            <person name="Luo M.C."/>
            <person name="Dvorak J."/>
        </authorList>
    </citation>
    <scope>NUCLEOTIDE SEQUENCE [LARGE SCALE GENOMIC DNA]</scope>
    <source>
        <strain evidence="1">cv. AL8/78</strain>
    </source>
</reference>
<reference evidence="1" key="3">
    <citation type="journal article" date="2017" name="Nature">
        <title>Genome sequence of the progenitor of the wheat D genome Aegilops tauschii.</title>
        <authorList>
            <person name="Luo M.C."/>
            <person name="Gu Y.Q."/>
            <person name="Puiu D."/>
            <person name="Wang H."/>
            <person name="Twardziok S.O."/>
            <person name="Deal K.R."/>
            <person name="Huo N."/>
            <person name="Zhu T."/>
            <person name="Wang L."/>
            <person name="Wang Y."/>
            <person name="McGuire P.E."/>
            <person name="Liu S."/>
            <person name="Long H."/>
            <person name="Ramasamy R.K."/>
            <person name="Rodriguez J.C."/>
            <person name="Van S.L."/>
            <person name="Yuan L."/>
            <person name="Wang Z."/>
            <person name="Xia Z."/>
            <person name="Xiao L."/>
            <person name="Anderson O.D."/>
            <person name="Ouyang S."/>
            <person name="Liang Y."/>
            <person name="Zimin A.V."/>
            <person name="Pertea G."/>
            <person name="Qi P."/>
            <person name="Bennetzen J.L."/>
            <person name="Dai X."/>
            <person name="Dawson M.W."/>
            <person name="Muller H.G."/>
            <person name="Kugler K."/>
            <person name="Rivarola-Duarte L."/>
            <person name="Spannagl M."/>
            <person name="Mayer K.F.X."/>
            <person name="Lu F.H."/>
            <person name="Bevan M.W."/>
            <person name="Leroy P."/>
            <person name="Li P."/>
            <person name="You F.M."/>
            <person name="Sun Q."/>
            <person name="Liu Z."/>
            <person name="Lyons E."/>
            <person name="Wicker T."/>
            <person name="Salzberg S.L."/>
            <person name="Devos K.M."/>
            <person name="Dvorak J."/>
        </authorList>
    </citation>
    <scope>NUCLEOTIDE SEQUENCE [LARGE SCALE GENOMIC DNA]</scope>
    <source>
        <strain evidence="1">cv. AL8/78</strain>
    </source>
</reference>
<name>A0A453BXA6_AEGTS</name>
<dbReference type="GO" id="GO:0006225">
    <property type="term" value="P:UDP biosynthetic process"/>
    <property type="evidence" value="ECO:0007669"/>
    <property type="project" value="TreeGrafter"/>
</dbReference>
<accession>A0A453BXA6</accession>
<reference evidence="2" key="2">
    <citation type="journal article" date="2017" name="Nat. Plants">
        <title>The Aegilops tauschii genome reveals multiple impacts of transposons.</title>
        <authorList>
            <person name="Zhao G."/>
            <person name="Zou C."/>
            <person name="Li K."/>
            <person name="Wang K."/>
            <person name="Li T."/>
            <person name="Gao L."/>
            <person name="Zhang X."/>
            <person name="Wang H."/>
            <person name="Yang Z."/>
            <person name="Liu X."/>
            <person name="Jiang W."/>
            <person name="Mao L."/>
            <person name="Kong X."/>
            <person name="Jiao Y."/>
            <person name="Jia J."/>
        </authorList>
    </citation>
    <scope>NUCLEOTIDE SEQUENCE [LARGE SCALE GENOMIC DNA]</scope>
    <source>
        <strain evidence="2">cv. AL8/78</strain>
    </source>
</reference>
<dbReference type="PANTHER" id="PTHR42833:SF1">
    <property type="entry name" value="UMP KINASE"/>
    <property type="match status" value="1"/>
</dbReference>
<proteinExistence type="predicted"/>
<keyword evidence="2" id="KW-1185">Reference proteome</keyword>
<dbReference type="PANTHER" id="PTHR42833">
    <property type="entry name" value="URIDYLATE KINASE"/>
    <property type="match status" value="1"/>
</dbReference>
<dbReference type="GO" id="GO:0033862">
    <property type="term" value="F:UMP kinase activity"/>
    <property type="evidence" value="ECO:0007669"/>
    <property type="project" value="TreeGrafter"/>
</dbReference>
<evidence type="ECO:0000313" key="2">
    <source>
        <dbReference type="Proteomes" id="UP000015105"/>
    </source>
</evidence>
<evidence type="ECO:0000313" key="1">
    <source>
        <dbReference type="EnsemblPlants" id="AET2Gv20662300.6"/>
    </source>
</evidence>
<dbReference type="Gramene" id="AET2Gv20662300.6">
    <property type="protein sequence ID" value="AET2Gv20662300.6"/>
    <property type="gene ID" value="AET2Gv20662300"/>
</dbReference>